<feature type="compositionally biased region" description="Acidic residues" evidence="1">
    <location>
        <begin position="77"/>
        <end position="93"/>
    </location>
</feature>
<comment type="caution">
    <text evidence="2">The sequence shown here is derived from an EMBL/GenBank/DDBJ whole genome shotgun (WGS) entry which is preliminary data.</text>
</comment>
<dbReference type="Proteomes" id="UP000558488">
    <property type="component" value="Unassembled WGS sequence"/>
</dbReference>
<protein>
    <submittedName>
        <fullName evidence="2">Uncharacterized protein</fullName>
    </submittedName>
</protein>
<organism evidence="2 3">
    <name type="scientific">Pipistrellus kuhlii</name>
    <name type="common">Kuhl's pipistrelle</name>
    <dbReference type="NCBI Taxonomy" id="59472"/>
    <lineage>
        <taxon>Eukaryota</taxon>
        <taxon>Metazoa</taxon>
        <taxon>Chordata</taxon>
        <taxon>Craniata</taxon>
        <taxon>Vertebrata</taxon>
        <taxon>Euteleostomi</taxon>
        <taxon>Mammalia</taxon>
        <taxon>Eutheria</taxon>
        <taxon>Laurasiatheria</taxon>
        <taxon>Chiroptera</taxon>
        <taxon>Yangochiroptera</taxon>
        <taxon>Vespertilionidae</taxon>
        <taxon>Pipistrellus</taxon>
    </lineage>
</organism>
<feature type="compositionally biased region" description="Basic and acidic residues" evidence="1">
    <location>
        <begin position="260"/>
        <end position="269"/>
    </location>
</feature>
<dbReference type="PANTHER" id="PTHR32157">
    <property type="entry name" value="GENE 6268-RELATED"/>
    <property type="match status" value="1"/>
</dbReference>
<gene>
    <name evidence="2" type="ORF">mPipKuh1_008783</name>
</gene>
<evidence type="ECO:0000313" key="3">
    <source>
        <dbReference type="Proteomes" id="UP000558488"/>
    </source>
</evidence>
<accession>A0A7J7ULY9</accession>
<dbReference type="EMBL" id="JACAGB010000019">
    <property type="protein sequence ID" value="KAF6313930.1"/>
    <property type="molecule type" value="Genomic_DNA"/>
</dbReference>
<dbReference type="AlphaFoldDB" id="A0A7J7ULY9"/>
<reference evidence="2 3" key="1">
    <citation type="journal article" date="2020" name="Nature">
        <title>Six reference-quality genomes reveal evolution of bat adaptations.</title>
        <authorList>
            <person name="Jebb D."/>
            <person name="Huang Z."/>
            <person name="Pippel M."/>
            <person name="Hughes G.M."/>
            <person name="Lavrichenko K."/>
            <person name="Devanna P."/>
            <person name="Winkler S."/>
            <person name="Jermiin L.S."/>
            <person name="Skirmuntt E.C."/>
            <person name="Katzourakis A."/>
            <person name="Burkitt-Gray L."/>
            <person name="Ray D.A."/>
            <person name="Sullivan K.A.M."/>
            <person name="Roscito J.G."/>
            <person name="Kirilenko B.M."/>
            <person name="Davalos L.M."/>
            <person name="Corthals A.P."/>
            <person name="Power M.L."/>
            <person name="Jones G."/>
            <person name="Ransome R.D."/>
            <person name="Dechmann D.K.N."/>
            <person name="Locatelli A.G."/>
            <person name="Puechmaille S.J."/>
            <person name="Fedrigo O."/>
            <person name="Jarvis E.D."/>
            <person name="Hiller M."/>
            <person name="Vernes S.C."/>
            <person name="Myers E.W."/>
            <person name="Teeling E.C."/>
        </authorList>
    </citation>
    <scope>NUCLEOTIDE SEQUENCE [LARGE SCALE GENOMIC DNA]</scope>
    <source>
        <strain evidence="2">MPipKuh1</strain>
        <tissue evidence="2">Flight muscle</tissue>
    </source>
</reference>
<proteinExistence type="predicted"/>
<sequence length="278" mass="30664">MSDSDDGSQAPGGQESPVGVVGAWVREDGEQDALILSSGPQGDGDDAAAAIVAAEVAEAMESLGEEARAVGDPESSTSEDSDIGPAEEEEENLEPGPEMIVDAHQFPMVGFRFMFLNLLHSLLHRIHYNNHILLRPRGIRRMAQSRHQRSGRMAQIRVILMPEGFRERVVAMVPHGFRERVVAMIPHGSRERVVAMVHESEDGPERFGPRILALPEPEGQVQDLVDESAPGEMAEEAQEEPTQEAEAHRETTEEEAQGAESKEDKEELKKNRKDLKRL</sequence>
<name>A0A7J7ULY9_PIPKU</name>
<dbReference type="Pfam" id="PF15623">
    <property type="entry name" value="CT47"/>
    <property type="match status" value="1"/>
</dbReference>
<feature type="region of interest" description="Disordered" evidence="1">
    <location>
        <begin position="1"/>
        <end position="24"/>
    </location>
</feature>
<keyword evidence="3" id="KW-1185">Reference proteome</keyword>
<evidence type="ECO:0000313" key="2">
    <source>
        <dbReference type="EMBL" id="KAF6313930.1"/>
    </source>
</evidence>
<feature type="compositionally biased region" description="Acidic residues" evidence="1">
    <location>
        <begin position="233"/>
        <end position="243"/>
    </location>
</feature>
<feature type="region of interest" description="Disordered" evidence="1">
    <location>
        <begin position="62"/>
        <end position="94"/>
    </location>
</feature>
<dbReference type="PANTHER" id="PTHR32157:SF0">
    <property type="entry name" value="CANCER_TESTIS ANTIGEN FAMILY 47 MEMBER C1"/>
    <property type="match status" value="1"/>
</dbReference>
<feature type="region of interest" description="Disordered" evidence="1">
    <location>
        <begin position="219"/>
        <end position="278"/>
    </location>
</feature>
<evidence type="ECO:0000256" key="1">
    <source>
        <dbReference type="SAM" id="MobiDB-lite"/>
    </source>
</evidence>
<dbReference type="InterPro" id="IPR028930">
    <property type="entry name" value="CT47"/>
</dbReference>